<dbReference type="InterPro" id="IPR003945">
    <property type="entry name" value="NU5C-like"/>
</dbReference>
<feature type="domain" description="NADH:quinone oxidoreductase/Mrp antiporter transmembrane" evidence="7">
    <location>
        <begin position="134"/>
        <end position="408"/>
    </location>
</feature>
<feature type="transmembrane region" description="Helical" evidence="6">
    <location>
        <begin position="531"/>
        <end position="553"/>
    </location>
</feature>
<evidence type="ECO:0000259" key="7">
    <source>
        <dbReference type="Pfam" id="PF00361"/>
    </source>
</evidence>
<dbReference type="EMBL" id="BIFS01000001">
    <property type="protein sequence ID" value="GCE18814.1"/>
    <property type="molecule type" value="Genomic_DNA"/>
</dbReference>
<dbReference type="GO" id="GO:0003954">
    <property type="term" value="F:NADH dehydrogenase activity"/>
    <property type="evidence" value="ECO:0007669"/>
    <property type="project" value="TreeGrafter"/>
</dbReference>
<organism evidence="9 10">
    <name type="scientific">Dictyobacter kobayashii</name>
    <dbReference type="NCBI Taxonomy" id="2014872"/>
    <lineage>
        <taxon>Bacteria</taxon>
        <taxon>Bacillati</taxon>
        <taxon>Chloroflexota</taxon>
        <taxon>Ktedonobacteria</taxon>
        <taxon>Ktedonobacterales</taxon>
        <taxon>Dictyobacteraceae</taxon>
        <taxon>Dictyobacter</taxon>
    </lineage>
</organism>
<evidence type="ECO:0000256" key="3">
    <source>
        <dbReference type="ARBA" id="ARBA00022989"/>
    </source>
</evidence>
<feature type="transmembrane region" description="Helical" evidence="6">
    <location>
        <begin position="85"/>
        <end position="105"/>
    </location>
</feature>
<gene>
    <name evidence="9" type="ORF">KDK_26140</name>
</gene>
<keyword evidence="4 6" id="KW-0472">Membrane</keyword>
<feature type="transmembrane region" description="Helical" evidence="6">
    <location>
        <begin position="636"/>
        <end position="653"/>
    </location>
</feature>
<comment type="caution">
    <text evidence="9">The sequence shown here is derived from an EMBL/GenBank/DDBJ whole genome shotgun (WGS) entry which is preliminary data.</text>
</comment>
<feature type="transmembrane region" description="Helical" evidence="6">
    <location>
        <begin position="487"/>
        <end position="511"/>
    </location>
</feature>
<proteinExistence type="predicted"/>
<name>A0A402AID9_9CHLR</name>
<feature type="transmembrane region" description="Helical" evidence="6">
    <location>
        <begin position="411"/>
        <end position="435"/>
    </location>
</feature>
<evidence type="ECO:0000256" key="5">
    <source>
        <dbReference type="RuleBase" id="RU000320"/>
    </source>
</evidence>
<evidence type="ECO:0000256" key="6">
    <source>
        <dbReference type="SAM" id="Phobius"/>
    </source>
</evidence>
<feature type="transmembrane region" description="Helical" evidence="6">
    <location>
        <begin position="302"/>
        <end position="320"/>
    </location>
</feature>
<dbReference type="InterPro" id="IPR018393">
    <property type="entry name" value="NADHpl_OxRdtase_5_subgr"/>
</dbReference>
<feature type="transmembrane region" description="Helical" evidence="6">
    <location>
        <begin position="30"/>
        <end position="52"/>
    </location>
</feature>
<feature type="transmembrane region" description="Helical" evidence="6">
    <location>
        <begin position="6"/>
        <end position="23"/>
    </location>
</feature>
<feature type="transmembrane region" description="Helical" evidence="6">
    <location>
        <begin position="246"/>
        <end position="268"/>
    </location>
</feature>
<dbReference type="InterPro" id="IPR001750">
    <property type="entry name" value="ND/Mrp_TM"/>
</dbReference>
<dbReference type="AlphaFoldDB" id="A0A402AID9"/>
<dbReference type="NCBIfam" id="TIGR01974">
    <property type="entry name" value="NDH_I_L"/>
    <property type="match status" value="1"/>
</dbReference>
<keyword evidence="3 6" id="KW-1133">Transmembrane helix</keyword>
<dbReference type="GO" id="GO:0008137">
    <property type="term" value="F:NADH dehydrogenase (ubiquinone) activity"/>
    <property type="evidence" value="ECO:0007669"/>
    <property type="project" value="InterPro"/>
</dbReference>
<dbReference type="Gene3D" id="1.20.5.2700">
    <property type="match status" value="1"/>
</dbReference>
<dbReference type="PRINTS" id="PR01435">
    <property type="entry name" value="NPOXDRDTASE5"/>
</dbReference>
<dbReference type="Proteomes" id="UP000287188">
    <property type="component" value="Unassembled WGS sequence"/>
</dbReference>
<accession>A0A402AID9</accession>
<feature type="transmembrane region" description="Helical" evidence="6">
    <location>
        <begin position="171"/>
        <end position="193"/>
    </location>
</feature>
<dbReference type="GO" id="GO:0042773">
    <property type="term" value="P:ATP synthesis coupled electron transport"/>
    <property type="evidence" value="ECO:0007669"/>
    <property type="project" value="InterPro"/>
</dbReference>
<comment type="subcellular location">
    <subcellularLocation>
        <location evidence="1">Endomembrane system</location>
        <topology evidence="1">Multi-pass membrane protein</topology>
    </subcellularLocation>
    <subcellularLocation>
        <location evidence="5">Membrane</location>
        <topology evidence="5">Multi-pass membrane protein</topology>
    </subcellularLocation>
</comment>
<evidence type="ECO:0000256" key="1">
    <source>
        <dbReference type="ARBA" id="ARBA00004127"/>
    </source>
</evidence>
<evidence type="ECO:0000313" key="9">
    <source>
        <dbReference type="EMBL" id="GCE18814.1"/>
    </source>
</evidence>
<dbReference type="PRINTS" id="PR01434">
    <property type="entry name" value="NADHDHGNASE5"/>
</dbReference>
<sequence length="680" mass="72902">MTNLSLWVLVLPLLGFIILGLAGRFMPRTAILTVAWGACGLAFLVSVINFFIMLRSTQHTSDQIVYHWASAGSFSLDFGTLLDPLSMTMLLVVTGVGLLIHIYSAGYMADDPSFWRFFAYLNFFIFAMVTLVIADNFLFLLVGWGLVGLASYLLIGFWYQRRSAIAAAQKAFVINVIGDFGLMLAIFLIFLGAGRLDYAGVLGHTFSGTSTAIALLLFVACAAKSAQLPLYMWLPDAMEGPTPVSALIHAATMVTAGVYLVARAYPIFDQSHLALGVVAGIGGATALYAATIALFQLDIKRVLAYSTISQLGYMFMAEGVQNYAGGIFHLITHAFFKALLFLGAGAVIHALAGEQDMRKMGGLWGRLRVTGLTFLIAALAISGIFPLAGFWSKDDILASVLAEATSSGIVWYYVLWIVGVGTAGLTAFYMFRLFFGIFAGDYRGAAVAAVSEDDVEEEEAAASGHHHGGVVRYNSIHDVQPVMSIPLIILAVLSVIGGFIGSMALFGAPGWSPLVHFLPSGLSAHAPDPTLTLGWISTGVSLLVAVLGIAAAWRLYGKGFAFKEHTNPLYQLVFHKYYVDEALNAVLIKPVLALGRGLSHYVEGDVLDGGSRGVSRVFRGTSAVVRRVQTGYMRNYALGILLGVVVIIVYYAVRGSSYVLSFCGHLLSPSGRTGAALFST</sequence>
<dbReference type="GO" id="GO:0015990">
    <property type="term" value="P:electron transport coupled proton transport"/>
    <property type="evidence" value="ECO:0007669"/>
    <property type="project" value="TreeGrafter"/>
</dbReference>
<feature type="transmembrane region" description="Helical" evidence="6">
    <location>
        <begin position="372"/>
        <end position="391"/>
    </location>
</feature>
<dbReference type="PANTHER" id="PTHR42829:SF2">
    <property type="entry name" value="NADH-UBIQUINONE OXIDOREDUCTASE CHAIN 5"/>
    <property type="match status" value="1"/>
</dbReference>
<evidence type="ECO:0000256" key="2">
    <source>
        <dbReference type="ARBA" id="ARBA00022692"/>
    </source>
</evidence>
<feature type="transmembrane region" description="Helical" evidence="6">
    <location>
        <begin position="326"/>
        <end position="351"/>
    </location>
</feature>
<dbReference type="PANTHER" id="PTHR42829">
    <property type="entry name" value="NADH-UBIQUINONE OXIDOREDUCTASE CHAIN 5"/>
    <property type="match status" value="1"/>
</dbReference>
<keyword evidence="2 5" id="KW-0812">Transmembrane</keyword>
<feature type="transmembrane region" description="Helical" evidence="6">
    <location>
        <begin position="274"/>
        <end position="295"/>
    </location>
</feature>
<feature type="transmembrane region" description="Helical" evidence="6">
    <location>
        <begin position="117"/>
        <end position="134"/>
    </location>
</feature>
<dbReference type="InterPro" id="IPR001516">
    <property type="entry name" value="Proton_antipo_N"/>
</dbReference>
<dbReference type="Pfam" id="PF00662">
    <property type="entry name" value="Proton_antipo_N"/>
    <property type="match status" value="1"/>
</dbReference>
<evidence type="ECO:0000256" key="4">
    <source>
        <dbReference type="ARBA" id="ARBA00023136"/>
    </source>
</evidence>
<feature type="domain" description="NADH-Ubiquinone oxidoreductase (complex I) chain 5 N-terminal" evidence="8">
    <location>
        <begin position="68"/>
        <end position="118"/>
    </location>
</feature>
<dbReference type="GO" id="GO:0012505">
    <property type="term" value="C:endomembrane system"/>
    <property type="evidence" value="ECO:0007669"/>
    <property type="project" value="UniProtKB-SubCell"/>
</dbReference>
<dbReference type="NCBIfam" id="NF005141">
    <property type="entry name" value="PRK06590.1"/>
    <property type="match status" value="1"/>
</dbReference>
<protein>
    <submittedName>
        <fullName evidence="9">NADH-quinone oxidoreductase subunit L</fullName>
    </submittedName>
</protein>
<keyword evidence="10" id="KW-1185">Reference proteome</keyword>
<evidence type="ECO:0000313" key="10">
    <source>
        <dbReference type="Proteomes" id="UP000287188"/>
    </source>
</evidence>
<reference evidence="10" key="1">
    <citation type="submission" date="2018-12" db="EMBL/GenBank/DDBJ databases">
        <title>Tengunoibacter tsumagoiensis gen. nov., sp. nov., Dictyobacter kobayashii sp. nov., D. alpinus sp. nov., and D. joshuensis sp. nov. and description of Dictyobacteraceae fam. nov. within the order Ktedonobacterales isolated from Tengu-no-mugimeshi.</title>
        <authorList>
            <person name="Wang C.M."/>
            <person name="Zheng Y."/>
            <person name="Sakai Y."/>
            <person name="Toyoda A."/>
            <person name="Minakuchi Y."/>
            <person name="Abe K."/>
            <person name="Yokota A."/>
            <person name="Yabe S."/>
        </authorList>
    </citation>
    <scope>NUCLEOTIDE SEQUENCE [LARGE SCALE GENOMIC DNA]</scope>
    <source>
        <strain evidence="10">Uno11</strain>
    </source>
</reference>
<evidence type="ECO:0000259" key="8">
    <source>
        <dbReference type="Pfam" id="PF00662"/>
    </source>
</evidence>
<dbReference type="RefSeq" id="WP_126550385.1">
    <property type="nucleotide sequence ID" value="NZ_BIFS01000001.1"/>
</dbReference>
<dbReference type="OrthoDB" id="9807568at2"/>
<feature type="transmembrane region" description="Helical" evidence="6">
    <location>
        <begin position="140"/>
        <end position="159"/>
    </location>
</feature>
<dbReference type="Pfam" id="PF00361">
    <property type="entry name" value="Proton_antipo_M"/>
    <property type="match status" value="1"/>
</dbReference>
<dbReference type="GO" id="GO:0016020">
    <property type="term" value="C:membrane"/>
    <property type="evidence" value="ECO:0007669"/>
    <property type="project" value="UniProtKB-SubCell"/>
</dbReference>